<evidence type="ECO:0000256" key="3">
    <source>
        <dbReference type="ARBA" id="ARBA00022980"/>
    </source>
</evidence>
<dbReference type="GO" id="GO:0005763">
    <property type="term" value="C:mitochondrial small ribosomal subunit"/>
    <property type="evidence" value="ECO:0007669"/>
    <property type="project" value="UniProtKB-ARBA"/>
</dbReference>
<proteinExistence type="inferred from homology"/>
<dbReference type="SUPFAM" id="SSF54768">
    <property type="entry name" value="dsRNA-binding domain-like"/>
    <property type="match status" value="1"/>
</dbReference>
<dbReference type="Gene3D" id="3.30.160.20">
    <property type="match status" value="1"/>
</dbReference>
<evidence type="ECO:0000313" key="12">
    <source>
        <dbReference type="Proteomes" id="UP001347796"/>
    </source>
</evidence>
<dbReference type="SUPFAM" id="SSF54211">
    <property type="entry name" value="Ribosomal protein S5 domain 2-like"/>
    <property type="match status" value="1"/>
</dbReference>
<evidence type="ECO:0000256" key="5">
    <source>
        <dbReference type="ARBA" id="ARBA00023274"/>
    </source>
</evidence>
<dbReference type="AlphaFoldDB" id="A0AAN8JVU5"/>
<evidence type="ECO:0000256" key="4">
    <source>
        <dbReference type="ARBA" id="ARBA00023128"/>
    </source>
</evidence>
<dbReference type="Proteomes" id="UP001347796">
    <property type="component" value="Unassembled WGS sequence"/>
</dbReference>
<dbReference type="EMBL" id="JAZGQO010000007">
    <property type="protein sequence ID" value="KAK6183577.1"/>
    <property type="molecule type" value="Genomic_DNA"/>
</dbReference>
<comment type="similarity">
    <text evidence="2 9">Belongs to the universal ribosomal protein uS5 family.</text>
</comment>
<organism evidence="11 12">
    <name type="scientific">Patella caerulea</name>
    <name type="common">Rayed Mediterranean limpet</name>
    <dbReference type="NCBI Taxonomy" id="87958"/>
    <lineage>
        <taxon>Eukaryota</taxon>
        <taxon>Metazoa</taxon>
        <taxon>Spiralia</taxon>
        <taxon>Lophotrochozoa</taxon>
        <taxon>Mollusca</taxon>
        <taxon>Gastropoda</taxon>
        <taxon>Patellogastropoda</taxon>
        <taxon>Patelloidea</taxon>
        <taxon>Patellidae</taxon>
        <taxon>Patella</taxon>
    </lineage>
</organism>
<dbReference type="InterPro" id="IPR013810">
    <property type="entry name" value="Ribosomal_uS5_N"/>
</dbReference>
<evidence type="ECO:0000256" key="1">
    <source>
        <dbReference type="ARBA" id="ARBA00004173"/>
    </source>
</evidence>
<comment type="caution">
    <text evidence="11">The sequence shown here is derived from an EMBL/GenBank/DDBJ whole genome shotgun (WGS) entry which is preliminary data.</text>
</comment>
<sequence>MASLCLVRFSKEVLRPSNLIRGSLRTACFPIQQTKVEYCVWHNGDLLQTGSTSQIISSRNAGFFTRLTADELWSGVTGVSNQGKKRGRGRNVRGRIVDLNRGQRLGDGRVPMVWPGLNVAPTKGSEYQKLRELAPNPKREEQLLAARVKMNKGRYKISSLERGWSGSRFPGMSIGPPDPINDYTFEGFDSRVLEYKMVANVTGNMGKRMRASVMVVTGNGNGLAGFAVAKAPLGRTAIRKAKNRAAQRLLYIERYNNHTVYHNMYNKEQQTALYIEKAAAGAGLRCHRVIKTICEVIGIKDLKVKVEGSSRNYQNITKALFDALRNQETHQDLADRLKLNVVEYQNNMENVPIVVARPATGTLTKDQKPQDENLDFDNLYYNGRVPYKKPKKVPFFQKQKPYKKRWFQLYKSRNQEDARRERCVLGIEPSAKELSKRSLPLK</sequence>
<keyword evidence="12" id="KW-1185">Reference proteome</keyword>
<gene>
    <name evidence="11" type="ORF">SNE40_011031</name>
</gene>
<accession>A0AAN8JVU5</accession>
<dbReference type="PANTHER" id="PTHR48277">
    <property type="entry name" value="MITOCHONDRIAL RIBOSOMAL PROTEIN S5"/>
    <property type="match status" value="1"/>
</dbReference>
<dbReference type="InterPro" id="IPR020568">
    <property type="entry name" value="Ribosomal_Su5_D2-typ_SF"/>
</dbReference>
<keyword evidence="3 8" id="KW-0689">Ribosomal protein</keyword>
<dbReference type="Pfam" id="PF00333">
    <property type="entry name" value="Ribosomal_S5"/>
    <property type="match status" value="1"/>
</dbReference>
<comment type="subcellular location">
    <subcellularLocation>
        <location evidence="1">Mitochondrion</location>
    </subcellularLocation>
</comment>
<dbReference type="InterPro" id="IPR048584">
    <property type="entry name" value="Ribosomal_uS5m_N"/>
</dbReference>
<dbReference type="InterPro" id="IPR005324">
    <property type="entry name" value="Ribosomal_uS5_C"/>
</dbReference>
<evidence type="ECO:0000256" key="6">
    <source>
        <dbReference type="ARBA" id="ARBA00039335"/>
    </source>
</evidence>
<dbReference type="PROSITE" id="PS50881">
    <property type="entry name" value="S5_DSRBD"/>
    <property type="match status" value="1"/>
</dbReference>
<feature type="domain" description="S5 DRBM" evidence="10">
    <location>
        <begin position="188"/>
        <end position="252"/>
    </location>
</feature>
<reference evidence="11 12" key="1">
    <citation type="submission" date="2024-01" db="EMBL/GenBank/DDBJ databases">
        <title>The genome of the rayed Mediterranean limpet Patella caerulea (Linnaeus, 1758).</title>
        <authorList>
            <person name="Anh-Thu Weber A."/>
            <person name="Halstead-Nussloch G."/>
        </authorList>
    </citation>
    <scope>NUCLEOTIDE SEQUENCE [LARGE SCALE GENOMIC DNA]</scope>
    <source>
        <strain evidence="11">AATW-2023a</strain>
        <tissue evidence="11">Whole specimen</tissue>
    </source>
</reference>
<dbReference type="Pfam" id="PF21251">
    <property type="entry name" value="Ribosomal_uS5m_N"/>
    <property type="match status" value="1"/>
</dbReference>
<dbReference type="GO" id="GO:0003735">
    <property type="term" value="F:structural constituent of ribosome"/>
    <property type="evidence" value="ECO:0007669"/>
    <property type="project" value="UniProtKB-UniRule"/>
</dbReference>
<keyword evidence="4" id="KW-0496">Mitochondrion</keyword>
<keyword evidence="5 8" id="KW-0687">Ribonucleoprotein</keyword>
<evidence type="ECO:0000256" key="8">
    <source>
        <dbReference type="PROSITE-ProRule" id="PRU00268"/>
    </source>
</evidence>
<evidence type="ECO:0000313" key="11">
    <source>
        <dbReference type="EMBL" id="KAK6183577.1"/>
    </source>
</evidence>
<protein>
    <recommendedName>
        <fullName evidence="6">Small ribosomal subunit protein uS5m</fullName>
    </recommendedName>
    <alternativeName>
        <fullName evidence="7">28S ribosomal protein S5, mitochondrial</fullName>
    </alternativeName>
</protein>
<dbReference type="FunFam" id="3.30.230.10:FF:000002">
    <property type="entry name" value="30S ribosomal protein S5"/>
    <property type="match status" value="1"/>
</dbReference>
<evidence type="ECO:0000256" key="7">
    <source>
        <dbReference type="ARBA" id="ARBA00041606"/>
    </source>
</evidence>
<name>A0AAN8JVU5_PATCE</name>
<evidence type="ECO:0000259" key="10">
    <source>
        <dbReference type="PROSITE" id="PS50881"/>
    </source>
</evidence>
<evidence type="ECO:0000256" key="9">
    <source>
        <dbReference type="RuleBase" id="RU003823"/>
    </source>
</evidence>
<dbReference type="GO" id="GO:0005743">
    <property type="term" value="C:mitochondrial inner membrane"/>
    <property type="evidence" value="ECO:0007669"/>
    <property type="project" value="UniProtKB-ARBA"/>
</dbReference>
<dbReference type="GO" id="GO:0003723">
    <property type="term" value="F:RNA binding"/>
    <property type="evidence" value="ECO:0007669"/>
    <property type="project" value="InterPro"/>
</dbReference>
<dbReference type="Gene3D" id="3.30.230.10">
    <property type="match status" value="1"/>
</dbReference>
<dbReference type="FunFam" id="3.30.160.20:FF:000022">
    <property type="entry name" value="28S ribosomal protein S5, mitochondrial"/>
    <property type="match status" value="1"/>
</dbReference>
<dbReference type="Pfam" id="PF03719">
    <property type="entry name" value="Ribosomal_S5_C"/>
    <property type="match status" value="1"/>
</dbReference>
<dbReference type="GO" id="GO:0006412">
    <property type="term" value="P:translation"/>
    <property type="evidence" value="ECO:0007669"/>
    <property type="project" value="InterPro"/>
</dbReference>
<dbReference type="InterPro" id="IPR014721">
    <property type="entry name" value="Ribsml_uS5_D2-typ_fold_subgr"/>
</dbReference>
<dbReference type="PANTHER" id="PTHR48277:SF1">
    <property type="entry name" value="MITOCHONDRIAL RIBOSOMAL PROTEIN S5"/>
    <property type="match status" value="1"/>
</dbReference>
<dbReference type="InterPro" id="IPR000851">
    <property type="entry name" value="Ribosomal_uS5"/>
</dbReference>
<evidence type="ECO:0000256" key="2">
    <source>
        <dbReference type="ARBA" id="ARBA00008945"/>
    </source>
</evidence>